<organism evidence="7 8">
    <name type="scientific">Frankliniella occidentalis</name>
    <name type="common">Western flower thrips</name>
    <name type="synonym">Euthrips occidentalis</name>
    <dbReference type="NCBI Taxonomy" id="133901"/>
    <lineage>
        <taxon>Eukaryota</taxon>
        <taxon>Metazoa</taxon>
        <taxon>Ecdysozoa</taxon>
        <taxon>Arthropoda</taxon>
        <taxon>Hexapoda</taxon>
        <taxon>Insecta</taxon>
        <taxon>Pterygota</taxon>
        <taxon>Neoptera</taxon>
        <taxon>Paraneoptera</taxon>
        <taxon>Thysanoptera</taxon>
        <taxon>Terebrantia</taxon>
        <taxon>Thripoidea</taxon>
        <taxon>Thripidae</taxon>
        <taxon>Frankliniella</taxon>
    </lineage>
</organism>
<dbReference type="Proteomes" id="UP000504606">
    <property type="component" value="Unplaced"/>
</dbReference>
<evidence type="ECO:0000313" key="7">
    <source>
        <dbReference type="Proteomes" id="UP000504606"/>
    </source>
</evidence>
<dbReference type="GeneID" id="113216404"/>
<dbReference type="Gene3D" id="2.40.10.10">
    <property type="entry name" value="Trypsin-like serine proteases"/>
    <property type="match status" value="1"/>
</dbReference>
<dbReference type="GO" id="GO:0006508">
    <property type="term" value="P:proteolysis"/>
    <property type="evidence" value="ECO:0007669"/>
    <property type="project" value="UniProtKB-KW"/>
</dbReference>
<dbReference type="Pfam" id="PF00089">
    <property type="entry name" value="Trypsin"/>
    <property type="match status" value="1"/>
</dbReference>
<keyword evidence="2" id="KW-0378">Hydrolase</keyword>
<protein>
    <submittedName>
        <fullName evidence="8">Trypsin-6</fullName>
    </submittedName>
</protein>
<keyword evidence="5" id="KW-0732">Signal</keyword>
<dbReference type="OrthoDB" id="7727603at2759"/>
<dbReference type="SUPFAM" id="SSF50494">
    <property type="entry name" value="Trypsin-like serine proteases"/>
    <property type="match status" value="1"/>
</dbReference>
<keyword evidence="4" id="KW-1015">Disulfide bond</keyword>
<proteinExistence type="predicted"/>
<dbReference type="InterPro" id="IPR043504">
    <property type="entry name" value="Peptidase_S1_PA_chymotrypsin"/>
</dbReference>
<evidence type="ECO:0000256" key="2">
    <source>
        <dbReference type="ARBA" id="ARBA00022801"/>
    </source>
</evidence>
<dbReference type="RefSeq" id="XP_026291934.1">
    <property type="nucleotide sequence ID" value="XM_026436149.2"/>
</dbReference>
<dbReference type="GO" id="GO:0004252">
    <property type="term" value="F:serine-type endopeptidase activity"/>
    <property type="evidence" value="ECO:0007669"/>
    <property type="project" value="InterPro"/>
</dbReference>
<dbReference type="PANTHER" id="PTHR24276:SF91">
    <property type="entry name" value="AT26814P-RELATED"/>
    <property type="match status" value="1"/>
</dbReference>
<name>A0A6J1TEL2_FRAOC</name>
<evidence type="ECO:0000256" key="3">
    <source>
        <dbReference type="ARBA" id="ARBA00022825"/>
    </source>
</evidence>
<feature type="signal peptide" evidence="5">
    <location>
        <begin position="1"/>
        <end position="28"/>
    </location>
</feature>
<dbReference type="InterPro" id="IPR050430">
    <property type="entry name" value="Peptidase_S1"/>
</dbReference>
<evidence type="ECO:0000256" key="5">
    <source>
        <dbReference type="SAM" id="SignalP"/>
    </source>
</evidence>
<feature type="chain" id="PRO_5027106723" evidence="5">
    <location>
        <begin position="29"/>
        <end position="255"/>
    </location>
</feature>
<keyword evidence="7" id="KW-1185">Reference proteome</keyword>
<sequence>MGSASALGAHIILGFGLLEALSPAIVSATTDIDPQTAVKSNLLFLVEIQKTDNSGAEIRSCTGALISPLDVITAGDCVDVANASNVNVLTGALLGQGSRVVHAAQTVMRHPKYVIVNGAANVNFNFDVSLVRLKEALVLGTQASTIALTSPGARAAVGANITVAGFGIYDWGEDDNGKPRLKQGQIMNSVVCGNQMLANITPEEFCVSNPPDNGNSGCPAFIGNVLYGIMSWGSTVFVDVAEPEINTFISMNIKV</sequence>
<accession>A0A6J1TEL2</accession>
<dbReference type="AlphaFoldDB" id="A0A6J1TEL2"/>
<dbReference type="InterPro" id="IPR009003">
    <property type="entry name" value="Peptidase_S1_PA"/>
</dbReference>
<dbReference type="SMART" id="SM00020">
    <property type="entry name" value="Tryp_SPc"/>
    <property type="match status" value="1"/>
</dbReference>
<dbReference type="KEGG" id="foc:113216404"/>
<dbReference type="PROSITE" id="PS50240">
    <property type="entry name" value="TRYPSIN_DOM"/>
    <property type="match status" value="1"/>
</dbReference>
<reference evidence="8" key="1">
    <citation type="submission" date="2025-08" db="UniProtKB">
        <authorList>
            <consortium name="RefSeq"/>
        </authorList>
    </citation>
    <scope>IDENTIFICATION</scope>
    <source>
        <tissue evidence="8">Whole organism</tissue>
    </source>
</reference>
<keyword evidence="3" id="KW-0720">Serine protease</keyword>
<evidence type="ECO:0000256" key="1">
    <source>
        <dbReference type="ARBA" id="ARBA00022670"/>
    </source>
</evidence>
<feature type="domain" description="Peptidase S1" evidence="6">
    <location>
        <begin position="25"/>
        <end position="254"/>
    </location>
</feature>
<evidence type="ECO:0000256" key="4">
    <source>
        <dbReference type="ARBA" id="ARBA00023157"/>
    </source>
</evidence>
<dbReference type="InterPro" id="IPR001254">
    <property type="entry name" value="Trypsin_dom"/>
</dbReference>
<evidence type="ECO:0000313" key="8">
    <source>
        <dbReference type="RefSeq" id="XP_026291934.1"/>
    </source>
</evidence>
<gene>
    <name evidence="8" type="primary">LOC113216404</name>
</gene>
<keyword evidence="1" id="KW-0645">Protease</keyword>
<dbReference type="PANTHER" id="PTHR24276">
    <property type="entry name" value="POLYSERASE-RELATED"/>
    <property type="match status" value="1"/>
</dbReference>
<evidence type="ECO:0000259" key="6">
    <source>
        <dbReference type="PROSITE" id="PS50240"/>
    </source>
</evidence>